<organism evidence="1 2">
    <name type="scientific">Spiromyces aspiralis</name>
    <dbReference type="NCBI Taxonomy" id="68401"/>
    <lineage>
        <taxon>Eukaryota</taxon>
        <taxon>Fungi</taxon>
        <taxon>Fungi incertae sedis</taxon>
        <taxon>Zoopagomycota</taxon>
        <taxon>Kickxellomycotina</taxon>
        <taxon>Kickxellomycetes</taxon>
        <taxon>Kickxellales</taxon>
        <taxon>Kickxellaceae</taxon>
        <taxon>Spiromyces</taxon>
    </lineage>
</organism>
<sequence>MSDTKTQFDNIYLATAPYIMAKGQVRLGQSGIGWKAGSEADVAATSGMNIPGYVEAKGLLAIQAGDIRRIQWQRVARGFGLRIWLKNGTLHKLDGFDRDDYDAMKEAVKRFFKGLSLETRDVSLKGWNWGKTEFEGPNMVFKVDNKPMLDLPMSQVANTNLAGRNEVSIEFQPPRSNAKRKAIDELVEVRFYIPGTATTTTKKAKDEGGSEEEEEEETNAATLFYETVKDKADVGSVTGDSIVMFQEVLCLTPRGRYSIDMYPNFLRLRGKTYDYKILYENVARMILVSKPDELHMIFVIGLNPPIRQGQTRYPFLVFQFVRDEEAEIDLRLDAEMRDKYKGVLESHYEQPLYRVVANVCKGLIGKNVVEASDYRTFHGSQGVKCSFKANEGFLYPLDKAILFVPKPTHYIRHSEIASVVFSR</sequence>
<gene>
    <name evidence="1" type="primary">POB3_1</name>
    <name evidence="1" type="ORF">EV182_003504</name>
</gene>
<keyword evidence="2" id="KW-1185">Reference proteome</keyword>
<dbReference type="Proteomes" id="UP001145114">
    <property type="component" value="Unassembled WGS sequence"/>
</dbReference>
<evidence type="ECO:0000313" key="1">
    <source>
        <dbReference type="EMBL" id="KAJ1674326.1"/>
    </source>
</evidence>
<protein>
    <submittedName>
        <fullName evidence="1">FACT complex subunit</fullName>
    </submittedName>
</protein>
<accession>A0ACC1HFC0</accession>
<comment type="caution">
    <text evidence="1">The sequence shown here is derived from an EMBL/GenBank/DDBJ whole genome shotgun (WGS) entry which is preliminary data.</text>
</comment>
<name>A0ACC1HFC0_9FUNG</name>
<proteinExistence type="predicted"/>
<evidence type="ECO:0000313" key="2">
    <source>
        <dbReference type="Proteomes" id="UP001145114"/>
    </source>
</evidence>
<reference evidence="1" key="1">
    <citation type="submission" date="2022-06" db="EMBL/GenBank/DDBJ databases">
        <title>Phylogenomic reconstructions and comparative analyses of Kickxellomycotina fungi.</title>
        <authorList>
            <person name="Reynolds N.K."/>
            <person name="Stajich J.E."/>
            <person name="Barry K."/>
            <person name="Grigoriev I.V."/>
            <person name="Crous P."/>
            <person name="Smith M.E."/>
        </authorList>
    </citation>
    <scope>NUCLEOTIDE SEQUENCE</scope>
    <source>
        <strain evidence="1">RSA 2271</strain>
    </source>
</reference>
<dbReference type="EMBL" id="JAMZIH010006060">
    <property type="protein sequence ID" value="KAJ1674326.1"/>
    <property type="molecule type" value="Genomic_DNA"/>
</dbReference>